<feature type="region of interest" description="Disordered" evidence="9">
    <location>
        <begin position="453"/>
        <end position="472"/>
    </location>
</feature>
<dbReference type="FunFam" id="2.10.110.10:FF:000024">
    <property type="entry name" value="actin-binding LIM protein 1 isoform X1"/>
    <property type="match status" value="1"/>
</dbReference>
<dbReference type="InterPro" id="IPR051618">
    <property type="entry name" value="Actin-binding_LIM"/>
</dbReference>
<dbReference type="SUPFAM" id="SSF57716">
    <property type="entry name" value="Glucocorticoid receptor-like (DNA-binding domain)"/>
    <property type="match status" value="6"/>
</dbReference>
<sequence>MVKEKVAHPQDPHHPSEKPAIHCHKCGEPCKGEVLRVQTKHFHIKCFTCKVCGCDLAQGGFFIKNGEYLCTLDYQRMYGTRCHGCGEFVEGEVVTALGKTYHPNCFACTICKRPFPPGDRVTFNGRDCLCQLCAQPMSSSPKEASCSGNCAGCGRDIKNGQALLALEKQWHLGCFKCKACGKVLTGEYISKDGAPYCEKDYQGLFGVQCEACHQFITGKVLEAGDKHYHPSCARCSRCNQMFTEGEEMYLQGSTVWHPDCKQSTKTEEKLRPTRTSSESIYSRPGSSIPGSPGHTIYARVDNEILDYKDLAAIPKVKAIYDIERPDLITYEPFYTSGYDDKQERQSQGESPRTLSPTPSAEGYQDARDRMMHRSTSQGSINSPVYSRHSYTPTTSRSPQHFHRPGNEPSSGRNSPLPHRPDSRPLTPTYAQAPKHFHVPDQGVNIYRKPPIYKQHGADMRRRSSGREEDDEELLRRRQLQEEQLMKLNSGLGQLILKEEMERERESRERAALAASRYDSPINSASHVLSSKTSSLPGYGRNGLHRPVSTDFAQYNSYGDVSGGVRDYQTLPDGHMPGMRMDRGVSMPNMLEPKIFPYEMLMVTNRGRNKILRDVDRTRLERHLAPEVFREIFGMSIQEFDKLPLWRRNDMKKRAKLF</sequence>
<feature type="domain" description="LIM zinc-binding" evidence="10">
    <location>
        <begin position="148"/>
        <end position="207"/>
    </location>
</feature>
<keyword evidence="2" id="KW-0963">Cytoplasm</keyword>
<feature type="compositionally biased region" description="Polar residues" evidence="9">
    <location>
        <begin position="373"/>
        <end position="398"/>
    </location>
</feature>
<dbReference type="GO" id="GO:0005737">
    <property type="term" value="C:cytoplasm"/>
    <property type="evidence" value="ECO:0007669"/>
    <property type="project" value="UniProtKB-SubCell"/>
</dbReference>
<dbReference type="FunFam" id="2.10.110.10:FF:000007">
    <property type="entry name" value="actin-binding LIM protein 1 isoform X1"/>
    <property type="match status" value="1"/>
</dbReference>
<feature type="domain" description="HP" evidence="11">
    <location>
        <begin position="589"/>
        <end position="657"/>
    </location>
</feature>
<evidence type="ECO:0000313" key="12">
    <source>
        <dbReference type="EMBL" id="KAF6321961.1"/>
    </source>
</evidence>
<feature type="compositionally biased region" description="Basic and acidic residues" evidence="9">
    <location>
        <begin position="262"/>
        <end position="271"/>
    </location>
</feature>
<feature type="compositionally biased region" description="Low complexity" evidence="9">
    <location>
        <begin position="284"/>
        <end position="293"/>
    </location>
</feature>
<dbReference type="Gene3D" id="1.10.950.10">
    <property type="entry name" value="Villin headpiece domain"/>
    <property type="match status" value="1"/>
</dbReference>
<dbReference type="CDD" id="cd09328">
    <property type="entry name" value="LIM2_abLIM"/>
    <property type="match status" value="1"/>
</dbReference>
<dbReference type="GO" id="GO:0007010">
    <property type="term" value="P:cytoskeleton organization"/>
    <property type="evidence" value="ECO:0007669"/>
    <property type="project" value="InterPro"/>
</dbReference>
<keyword evidence="4 8" id="KW-0479">Metal-binding</keyword>
<evidence type="ECO:0000256" key="6">
    <source>
        <dbReference type="ARBA" id="ARBA00022833"/>
    </source>
</evidence>
<keyword evidence="6 8" id="KW-0862">Zinc</keyword>
<keyword evidence="5" id="KW-0677">Repeat</keyword>
<dbReference type="Proteomes" id="UP000558488">
    <property type="component" value="Unassembled WGS sequence"/>
</dbReference>
<dbReference type="Pfam" id="PF02209">
    <property type="entry name" value="VHP"/>
    <property type="match status" value="1"/>
</dbReference>
<evidence type="ECO:0000256" key="5">
    <source>
        <dbReference type="ARBA" id="ARBA00022737"/>
    </source>
</evidence>
<reference evidence="12 13" key="1">
    <citation type="journal article" date="2020" name="Nature">
        <title>Six reference-quality genomes reveal evolution of bat adaptations.</title>
        <authorList>
            <person name="Jebb D."/>
            <person name="Huang Z."/>
            <person name="Pippel M."/>
            <person name="Hughes G.M."/>
            <person name="Lavrichenko K."/>
            <person name="Devanna P."/>
            <person name="Winkler S."/>
            <person name="Jermiin L.S."/>
            <person name="Skirmuntt E.C."/>
            <person name="Katzourakis A."/>
            <person name="Burkitt-Gray L."/>
            <person name="Ray D.A."/>
            <person name="Sullivan K.A.M."/>
            <person name="Roscito J.G."/>
            <person name="Kirilenko B.M."/>
            <person name="Davalos L.M."/>
            <person name="Corthals A.P."/>
            <person name="Power M.L."/>
            <person name="Jones G."/>
            <person name="Ransome R.D."/>
            <person name="Dechmann D.K.N."/>
            <person name="Locatelli A.G."/>
            <person name="Puechmaille S.J."/>
            <person name="Fedrigo O."/>
            <person name="Jarvis E.D."/>
            <person name="Hiller M."/>
            <person name="Vernes S.C."/>
            <person name="Myers E.W."/>
            <person name="Teeling E.C."/>
        </authorList>
    </citation>
    <scope>NUCLEOTIDE SEQUENCE [LARGE SCALE GENOMIC DNA]</scope>
    <source>
        <strain evidence="12">MPipKuh1</strain>
        <tissue evidence="12">Flight muscle</tissue>
    </source>
</reference>
<dbReference type="SMART" id="SM00132">
    <property type="entry name" value="LIM"/>
    <property type="match status" value="4"/>
</dbReference>
<dbReference type="AlphaFoldDB" id="A0A7J7VAB8"/>
<keyword evidence="3" id="KW-0597">Phosphoprotein</keyword>
<dbReference type="PROSITE" id="PS51089">
    <property type="entry name" value="HP"/>
    <property type="match status" value="1"/>
</dbReference>
<dbReference type="PANTHER" id="PTHR24213:SF18">
    <property type="entry name" value="ACTIN-BINDING LIM PROTEIN 1"/>
    <property type="match status" value="1"/>
</dbReference>
<gene>
    <name evidence="12" type="ORF">mPipKuh1_000099</name>
</gene>
<dbReference type="SUPFAM" id="SSF47050">
    <property type="entry name" value="VHP, Villin headpiece domain"/>
    <property type="match status" value="1"/>
</dbReference>
<dbReference type="InterPro" id="IPR032402">
    <property type="entry name" value="AbLIM_anchor"/>
</dbReference>
<dbReference type="InterPro" id="IPR001781">
    <property type="entry name" value="Znf_LIM"/>
</dbReference>
<feature type="region of interest" description="Disordered" evidence="9">
    <location>
        <begin position="262"/>
        <end position="294"/>
    </location>
</feature>
<evidence type="ECO:0000256" key="1">
    <source>
        <dbReference type="ARBA" id="ARBA00004496"/>
    </source>
</evidence>
<dbReference type="GO" id="GO:0030032">
    <property type="term" value="P:lamellipodium assembly"/>
    <property type="evidence" value="ECO:0007669"/>
    <property type="project" value="TreeGrafter"/>
</dbReference>
<keyword evidence="7 8" id="KW-0440">LIM domain</keyword>
<dbReference type="CDD" id="cd09329">
    <property type="entry name" value="LIM3_abLIM"/>
    <property type="match status" value="1"/>
</dbReference>
<dbReference type="SMART" id="SM00153">
    <property type="entry name" value="VHP"/>
    <property type="match status" value="1"/>
</dbReference>
<dbReference type="InterPro" id="IPR036886">
    <property type="entry name" value="Villin_headpiece_dom_sf"/>
</dbReference>
<comment type="subcellular location">
    <subcellularLocation>
        <location evidence="1">Cytoplasm</location>
    </subcellularLocation>
</comment>
<dbReference type="GO" id="GO:0001725">
    <property type="term" value="C:stress fiber"/>
    <property type="evidence" value="ECO:0007669"/>
    <property type="project" value="TreeGrafter"/>
</dbReference>
<evidence type="ECO:0000256" key="3">
    <source>
        <dbReference type="ARBA" id="ARBA00022553"/>
    </source>
</evidence>
<proteinExistence type="predicted"/>
<dbReference type="Pfam" id="PF00412">
    <property type="entry name" value="LIM"/>
    <property type="match status" value="4"/>
</dbReference>
<dbReference type="GO" id="GO:0051015">
    <property type="term" value="F:actin filament binding"/>
    <property type="evidence" value="ECO:0007669"/>
    <property type="project" value="TreeGrafter"/>
</dbReference>
<dbReference type="Pfam" id="PF16182">
    <property type="entry name" value="AbLIM_anchor"/>
    <property type="match status" value="2"/>
</dbReference>
<name>A0A7J7VAB8_PIPKU</name>
<comment type="caution">
    <text evidence="12">The sequence shown here is derived from an EMBL/GenBank/DDBJ whole genome shotgun (WGS) entry which is preliminary data.</text>
</comment>
<evidence type="ECO:0000259" key="10">
    <source>
        <dbReference type="PROSITE" id="PS50023"/>
    </source>
</evidence>
<feature type="domain" description="LIM zinc-binding" evidence="10">
    <location>
        <begin position="21"/>
        <end position="80"/>
    </location>
</feature>
<dbReference type="PROSITE" id="PS00478">
    <property type="entry name" value="LIM_DOMAIN_1"/>
    <property type="match status" value="3"/>
</dbReference>
<evidence type="ECO:0000256" key="2">
    <source>
        <dbReference type="ARBA" id="ARBA00022490"/>
    </source>
</evidence>
<feature type="domain" description="LIM zinc-binding" evidence="10">
    <location>
        <begin position="81"/>
        <end position="140"/>
    </location>
</feature>
<dbReference type="FunFam" id="2.10.110.10:FF:000003">
    <property type="entry name" value="actin-binding LIM protein 1 isoform X1"/>
    <property type="match status" value="1"/>
</dbReference>
<dbReference type="PANTHER" id="PTHR24213">
    <property type="entry name" value="ACTIN-BINDING LIM PROTEIN"/>
    <property type="match status" value="1"/>
</dbReference>
<evidence type="ECO:0000259" key="11">
    <source>
        <dbReference type="PROSITE" id="PS51089"/>
    </source>
</evidence>
<evidence type="ECO:0000313" key="13">
    <source>
        <dbReference type="Proteomes" id="UP000558488"/>
    </source>
</evidence>
<dbReference type="FunFam" id="2.10.110.10:FF:000004">
    <property type="entry name" value="actin-binding LIM protein 1 isoform X1"/>
    <property type="match status" value="1"/>
</dbReference>
<dbReference type="GO" id="GO:0060271">
    <property type="term" value="P:cilium assembly"/>
    <property type="evidence" value="ECO:0007669"/>
    <property type="project" value="TreeGrafter"/>
</dbReference>
<evidence type="ECO:0000256" key="4">
    <source>
        <dbReference type="ARBA" id="ARBA00022723"/>
    </source>
</evidence>
<evidence type="ECO:0000256" key="8">
    <source>
        <dbReference type="PROSITE-ProRule" id="PRU00125"/>
    </source>
</evidence>
<evidence type="ECO:0000256" key="7">
    <source>
        <dbReference type="ARBA" id="ARBA00023038"/>
    </source>
</evidence>
<dbReference type="Gene3D" id="2.10.110.10">
    <property type="entry name" value="Cysteine Rich Protein"/>
    <property type="match status" value="4"/>
</dbReference>
<dbReference type="CDD" id="cd09327">
    <property type="entry name" value="LIM1_abLIM"/>
    <property type="match status" value="1"/>
</dbReference>
<accession>A0A7J7VAB8</accession>
<dbReference type="EMBL" id="JACAGB010000015">
    <property type="protein sequence ID" value="KAF6321961.1"/>
    <property type="molecule type" value="Genomic_DNA"/>
</dbReference>
<organism evidence="12 13">
    <name type="scientific">Pipistrellus kuhlii</name>
    <name type="common">Kuhl's pipistrelle</name>
    <dbReference type="NCBI Taxonomy" id="59472"/>
    <lineage>
        <taxon>Eukaryota</taxon>
        <taxon>Metazoa</taxon>
        <taxon>Chordata</taxon>
        <taxon>Craniata</taxon>
        <taxon>Vertebrata</taxon>
        <taxon>Euteleostomi</taxon>
        <taxon>Mammalia</taxon>
        <taxon>Eutheria</taxon>
        <taxon>Laurasiatheria</taxon>
        <taxon>Chiroptera</taxon>
        <taxon>Yangochiroptera</taxon>
        <taxon>Vespertilionidae</taxon>
        <taxon>Pipistrellus</taxon>
    </lineage>
</organism>
<feature type="compositionally biased region" description="Basic and acidic residues" evidence="9">
    <location>
        <begin position="455"/>
        <end position="466"/>
    </location>
</feature>
<feature type="compositionally biased region" description="Polar residues" evidence="9">
    <location>
        <begin position="347"/>
        <end position="358"/>
    </location>
</feature>
<evidence type="ECO:0000256" key="9">
    <source>
        <dbReference type="SAM" id="MobiDB-lite"/>
    </source>
</evidence>
<dbReference type="PROSITE" id="PS50023">
    <property type="entry name" value="LIM_DOMAIN_2"/>
    <property type="match status" value="3"/>
</dbReference>
<dbReference type="GO" id="GO:0046872">
    <property type="term" value="F:metal ion binding"/>
    <property type="evidence" value="ECO:0007669"/>
    <property type="project" value="UniProtKB-KW"/>
</dbReference>
<keyword evidence="13" id="KW-1185">Reference proteome</keyword>
<protein>
    <submittedName>
        <fullName evidence="12">Actin binding LIM protein 1</fullName>
    </submittedName>
</protein>
<dbReference type="InterPro" id="IPR003128">
    <property type="entry name" value="Villin_headpiece"/>
</dbReference>
<dbReference type="FunFam" id="1.10.950.10:FF:000001">
    <property type="entry name" value="actin-binding LIM protein 1 isoform X2"/>
    <property type="match status" value="1"/>
</dbReference>
<feature type="region of interest" description="Disordered" evidence="9">
    <location>
        <begin position="338"/>
        <end position="430"/>
    </location>
</feature>
<dbReference type="CDD" id="cd09330">
    <property type="entry name" value="LIM4_abLIM"/>
    <property type="match status" value="1"/>
</dbReference>